<evidence type="ECO:0000256" key="1">
    <source>
        <dbReference type="ARBA" id="ARBA00004141"/>
    </source>
</evidence>
<sequence>METNSTKNTAALIHLSTLTQYLIPFGNYIFPIIIWSATKDKSTFIDQQGKRAINFQLSLFLYSLVLCLIAFPVLFVTVFKNVSMSSIFHGEDWILEDFSLANVTGIVAVAIIAAGFFFLLKVVEFFLVIYASVQSSNGEDFKYPLTIPFLK</sequence>
<name>A0A1G5AII4_9FLAO</name>
<gene>
    <name evidence="6" type="ORF">SAMN02927903_00010</name>
</gene>
<keyword evidence="4 5" id="KW-0472">Membrane</keyword>
<reference evidence="6 7" key="1">
    <citation type="submission" date="2016-10" db="EMBL/GenBank/DDBJ databases">
        <authorList>
            <person name="de Groot N.N."/>
        </authorList>
    </citation>
    <scope>NUCLEOTIDE SEQUENCE [LARGE SCALE GENOMIC DNA]</scope>
    <source>
        <strain evidence="6 7">CGMCC 1.7031</strain>
    </source>
</reference>
<dbReference type="Proteomes" id="UP000199354">
    <property type="component" value="Unassembled WGS sequence"/>
</dbReference>
<keyword evidence="7" id="KW-1185">Reference proteome</keyword>
<feature type="transmembrane region" description="Helical" evidence="5">
    <location>
        <begin position="59"/>
        <end position="79"/>
    </location>
</feature>
<feature type="transmembrane region" description="Helical" evidence="5">
    <location>
        <begin position="20"/>
        <end position="38"/>
    </location>
</feature>
<keyword evidence="3 5" id="KW-1133">Transmembrane helix</keyword>
<evidence type="ECO:0000256" key="2">
    <source>
        <dbReference type="ARBA" id="ARBA00022692"/>
    </source>
</evidence>
<dbReference type="InterPro" id="IPR019109">
    <property type="entry name" value="MamF_MmsF"/>
</dbReference>
<keyword evidence="2 5" id="KW-0812">Transmembrane</keyword>
<comment type="subcellular location">
    <subcellularLocation>
        <location evidence="1">Membrane</location>
        <topology evidence="1">Multi-pass membrane protein</topology>
    </subcellularLocation>
</comment>
<dbReference type="EMBL" id="FMVF01000002">
    <property type="protein sequence ID" value="SCX77650.1"/>
    <property type="molecule type" value="Genomic_DNA"/>
</dbReference>
<dbReference type="OrthoDB" id="9808930at2"/>
<dbReference type="Pfam" id="PF09685">
    <property type="entry name" value="MamF_MmsF"/>
    <property type="match status" value="1"/>
</dbReference>
<evidence type="ECO:0000313" key="7">
    <source>
        <dbReference type="Proteomes" id="UP000199354"/>
    </source>
</evidence>
<protein>
    <recommendedName>
        <fullName evidence="8">DUF4870 domain-containing protein</fullName>
    </recommendedName>
</protein>
<evidence type="ECO:0000256" key="4">
    <source>
        <dbReference type="ARBA" id="ARBA00023136"/>
    </source>
</evidence>
<evidence type="ECO:0008006" key="8">
    <source>
        <dbReference type="Google" id="ProtNLM"/>
    </source>
</evidence>
<dbReference type="AlphaFoldDB" id="A0A1G5AII4"/>
<dbReference type="RefSeq" id="WP_091139788.1">
    <property type="nucleotide sequence ID" value="NZ_FMVF01000002.1"/>
</dbReference>
<evidence type="ECO:0000256" key="3">
    <source>
        <dbReference type="ARBA" id="ARBA00022989"/>
    </source>
</evidence>
<evidence type="ECO:0000256" key="5">
    <source>
        <dbReference type="SAM" id="Phobius"/>
    </source>
</evidence>
<organism evidence="6 7">
    <name type="scientific">Flavobacterium caeni</name>
    <dbReference type="NCBI Taxonomy" id="490189"/>
    <lineage>
        <taxon>Bacteria</taxon>
        <taxon>Pseudomonadati</taxon>
        <taxon>Bacteroidota</taxon>
        <taxon>Flavobacteriia</taxon>
        <taxon>Flavobacteriales</taxon>
        <taxon>Flavobacteriaceae</taxon>
        <taxon>Flavobacterium</taxon>
    </lineage>
</organism>
<feature type="transmembrane region" description="Helical" evidence="5">
    <location>
        <begin position="99"/>
        <end position="120"/>
    </location>
</feature>
<proteinExistence type="predicted"/>
<dbReference type="STRING" id="490189.SAMN02927903_00010"/>
<evidence type="ECO:0000313" key="6">
    <source>
        <dbReference type="EMBL" id="SCX77650.1"/>
    </source>
</evidence>
<accession>A0A1G5AII4</accession>